<dbReference type="EMBL" id="OX459940">
    <property type="protein sequence ID" value="CAI9174956.1"/>
    <property type="molecule type" value="Genomic_DNA"/>
</dbReference>
<proteinExistence type="predicted"/>
<organism evidence="1 2">
    <name type="scientific">Rangifer tarandus platyrhynchus</name>
    <name type="common">Svalbard reindeer</name>
    <dbReference type="NCBI Taxonomy" id="3082113"/>
    <lineage>
        <taxon>Eukaryota</taxon>
        <taxon>Metazoa</taxon>
        <taxon>Chordata</taxon>
        <taxon>Craniata</taxon>
        <taxon>Vertebrata</taxon>
        <taxon>Euteleostomi</taxon>
        <taxon>Mammalia</taxon>
        <taxon>Eutheria</taxon>
        <taxon>Laurasiatheria</taxon>
        <taxon>Artiodactyla</taxon>
        <taxon>Ruminantia</taxon>
        <taxon>Pecora</taxon>
        <taxon>Cervidae</taxon>
        <taxon>Odocoileinae</taxon>
        <taxon>Rangifer</taxon>
    </lineage>
</organism>
<evidence type="ECO:0000313" key="2">
    <source>
        <dbReference type="Proteomes" id="UP001176941"/>
    </source>
</evidence>
<evidence type="ECO:0000313" key="1">
    <source>
        <dbReference type="EMBL" id="CAI9174956.1"/>
    </source>
</evidence>
<keyword evidence="2" id="KW-1185">Reference proteome</keyword>
<accession>A0ABN8ZPU5</accession>
<sequence length="113" mass="11854">MTPDVCAGKVEGLPGARGRLLAKAEADTWPMELKSGQAEFGVVRFAPPPSAGANWGWGQCESAVWPHSFRGCFGSGLAWATPWREQVSHARAGGHLGRSRVGVGVVTAGLGVW</sequence>
<gene>
    <name evidence="1" type="ORF">MRATA1EN1_LOCUS23918</name>
</gene>
<dbReference type="Proteomes" id="UP001176941">
    <property type="component" value="Chromosome 4"/>
</dbReference>
<name>A0ABN8ZPU5_RANTA</name>
<protein>
    <submittedName>
        <fullName evidence="1">Uncharacterized protein</fullName>
    </submittedName>
</protein>
<reference evidence="1" key="1">
    <citation type="submission" date="2023-04" db="EMBL/GenBank/DDBJ databases">
        <authorList>
            <consortium name="ELIXIR-Norway"/>
        </authorList>
    </citation>
    <scope>NUCLEOTIDE SEQUENCE [LARGE SCALE GENOMIC DNA]</scope>
</reference>